<organism evidence="1 2">
    <name type="scientific">Plasmopara halstedii</name>
    <name type="common">Downy mildew of sunflower</name>
    <dbReference type="NCBI Taxonomy" id="4781"/>
    <lineage>
        <taxon>Eukaryota</taxon>
        <taxon>Sar</taxon>
        <taxon>Stramenopiles</taxon>
        <taxon>Oomycota</taxon>
        <taxon>Peronosporomycetes</taxon>
        <taxon>Peronosporales</taxon>
        <taxon>Peronosporaceae</taxon>
        <taxon>Plasmopara</taxon>
    </lineage>
</organism>
<keyword evidence="2" id="KW-1185">Reference proteome</keyword>
<name>A0A0P1ANA1_PLAHL</name>
<accession>A0A0P1ANA1</accession>
<dbReference type="GeneID" id="36407898"/>
<dbReference type="AlphaFoldDB" id="A0A0P1ANA1"/>
<sequence length="74" mass="8520">MKDVYFDVTQIEINCALTAHKADDVRFTQKPPYPWYRRSQLCFSCVVVKVEPSLDIGSWTCVCINTGISRLKSF</sequence>
<dbReference type="EMBL" id="CCYD01000645">
    <property type="protein sequence ID" value="CEG42581.1"/>
    <property type="molecule type" value="Genomic_DNA"/>
</dbReference>
<proteinExistence type="predicted"/>
<protein>
    <submittedName>
        <fullName evidence="1">Uncharacterized protein</fullName>
    </submittedName>
</protein>
<evidence type="ECO:0000313" key="1">
    <source>
        <dbReference type="EMBL" id="CEG42581.1"/>
    </source>
</evidence>
<dbReference type="Proteomes" id="UP000054928">
    <property type="component" value="Unassembled WGS sequence"/>
</dbReference>
<reference evidence="2" key="1">
    <citation type="submission" date="2014-09" db="EMBL/GenBank/DDBJ databases">
        <authorList>
            <person name="Sharma Rahul"/>
            <person name="Thines Marco"/>
        </authorList>
    </citation>
    <scope>NUCLEOTIDE SEQUENCE [LARGE SCALE GENOMIC DNA]</scope>
</reference>
<dbReference type="RefSeq" id="XP_024578950.1">
    <property type="nucleotide sequence ID" value="XM_024728477.1"/>
</dbReference>
<evidence type="ECO:0000313" key="2">
    <source>
        <dbReference type="Proteomes" id="UP000054928"/>
    </source>
</evidence>